<evidence type="ECO:0000256" key="1">
    <source>
        <dbReference type="ARBA" id="ARBA00023172"/>
    </source>
</evidence>
<dbReference type="Gene3D" id="1.10.443.10">
    <property type="entry name" value="Intergrase catalytic core"/>
    <property type="match status" value="1"/>
</dbReference>
<evidence type="ECO:0000313" key="3">
    <source>
        <dbReference type="Proteomes" id="UP000238392"/>
    </source>
</evidence>
<dbReference type="AlphaFoldDB" id="A0A2T0X5V4"/>
<keyword evidence="3" id="KW-1185">Reference proteome</keyword>
<protein>
    <recommendedName>
        <fullName evidence="4">Integrase</fullName>
    </recommendedName>
</protein>
<name>A0A2T0X5V4_9RHOB</name>
<dbReference type="InterPro" id="IPR013762">
    <property type="entry name" value="Integrase-like_cat_sf"/>
</dbReference>
<reference evidence="2 3" key="1">
    <citation type="submission" date="2018-03" db="EMBL/GenBank/DDBJ databases">
        <title>Genomic Encyclopedia of Archaeal and Bacterial Type Strains, Phase II (KMG-II): from individual species to whole genera.</title>
        <authorList>
            <person name="Goeker M."/>
        </authorList>
    </citation>
    <scope>NUCLEOTIDE SEQUENCE [LARGE SCALE GENOMIC DNA]</scope>
    <source>
        <strain evidence="2 3">DSM 100212</strain>
    </source>
</reference>
<dbReference type="EMBL" id="PVTQ01000001">
    <property type="protein sequence ID" value="PRY94303.1"/>
    <property type="molecule type" value="Genomic_DNA"/>
</dbReference>
<gene>
    <name evidence="2" type="ORF">CLV74_101440</name>
</gene>
<dbReference type="SUPFAM" id="SSF56349">
    <property type="entry name" value="DNA breaking-rejoining enzymes"/>
    <property type="match status" value="1"/>
</dbReference>
<dbReference type="GO" id="GO:0003677">
    <property type="term" value="F:DNA binding"/>
    <property type="evidence" value="ECO:0007669"/>
    <property type="project" value="InterPro"/>
</dbReference>
<proteinExistence type="predicted"/>
<dbReference type="GO" id="GO:0015074">
    <property type="term" value="P:DNA integration"/>
    <property type="evidence" value="ECO:0007669"/>
    <property type="project" value="InterPro"/>
</dbReference>
<dbReference type="InterPro" id="IPR011010">
    <property type="entry name" value="DNA_brk_join_enz"/>
</dbReference>
<dbReference type="RefSeq" id="WP_106262554.1">
    <property type="nucleotide sequence ID" value="NZ_PVTQ01000001.1"/>
</dbReference>
<dbReference type="OrthoDB" id="7876241at2"/>
<accession>A0A2T0X5V4</accession>
<comment type="caution">
    <text evidence="2">The sequence shown here is derived from an EMBL/GenBank/DDBJ whole genome shotgun (WGS) entry which is preliminary data.</text>
</comment>
<dbReference type="Proteomes" id="UP000238392">
    <property type="component" value="Unassembled WGS sequence"/>
</dbReference>
<sequence length="702" mass="79393">MSINVVRFDHPDIEYPVDRVSAFIRLCQSIDTLIPYDEWGSDIWHVGDSFRTKAQNRDRRVFAFYNLERVQGRNQEILSGEPLPSPYRDFAKSYMKYTHSTSPVAFENEIKRLNALQFIEAAFRSFGLTPKIEFLNVNVLNEAVSLAAKGVGPARHYQFAIYIQQVHRFCMNRRLLAAPFQWKHGIRKPKDQNERLGPQASAKRSAKLPSVDAFHALAHVFRNAESFEDKLFSAISAILISIPLRAHEVLQLRLECEVFEKVKDPETGELREAYGIRVFPGKGNPPQVKWVPTQMVSIVKEAVDRIRGICSTARSVAAWYEMNPGVIWLPEWAQPQRSSEWLTQGTLSSIVPSASKYGTTVWAKAKKIKTKKENGSTSFNLPELTQEILGMLPRDFPHFNGDNDQKYSETLALLHRNQLHKTRAEYPCVVEQVTIIALDRWLSGHRSGTTPSVFQRWGFTERDGTEIKITTHAFRHWLNTIAHIRGMSELDIAKWSGRHIAQNKAYDHVTPEETLSQIRAALDSGDSVGPMFEAGRIHGVNSPVEKSEFLSSQIGAALTTELGICVHDYSLLPCQSHGDCLNCTENVFFKGDHKHLTQIEGRRALTEKQLSDAHHAMGEDNFGADKWVQSHQASLAKLNEIISIHQDSNIKDGTVVNLSGASRDSDLAMSLRDRRSLLGQSLLSNDRDDLDDELLTDMWGEL</sequence>
<organism evidence="2 3">
    <name type="scientific">Donghicola tyrosinivorans</name>
    <dbReference type="NCBI Taxonomy" id="1652492"/>
    <lineage>
        <taxon>Bacteria</taxon>
        <taxon>Pseudomonadati</taxon>
        <taxon>Pseudomonadota</taxon>
        <taxon>Alphaproteobacteria</taxon>
        <taxon>Rhodobacterales</taxon>
        <taxon>Roseobacteraceae</taxon>
        <taxon>Donghicola</taxon>
    </lineage>
</organism>
<keyword evidence="1" id="KW-0233">DNA recombination</keyword>
<dbReference type="GO" id="GO:0006310">
    <property type="term" value="P:DNA recombination"/>
    <property type="evidence" value="ECO:0007669"/>
    <property type="project" value="UniProtKB-KW"/>
</dbReference>
<evidence type="ECO:0008006" key="4">
    <source>
        <dbReference type="Google" id="ProtNLM"/>
    </source>
</evidence>
<evidence type="ECO:0000313" key="2">
    <source>
        <dbReference type="EMBL" id="PRY94303.1"/>
    </source>
</evidence>